<comment type="caution">
    <text evidence="2">The sequence shown here is derived from an EMBL/GenBank/DDBJ whole genome shotgun (WGS) entry which is preliminary data.</text>
</comment>
<dbReference type="AlphaFoldDB" id="A0A9W6BNL4"/>
<accession>A0A9W6BNL4</accession>
<keyword evidence="3" id="KW-1185">Reference proteome</keyword>
<proteinExistence type="predicted"/>
<dbReference type="PANTHER" id="PTHR46014">
    <property type="entry name" value="TETRATRICOPEPTIDE REPEAT PROTEIN 1"/>
    <property type="match status" value="1"/>
</dbReference>
<feature type="region of interest" description="Disordered" evidence="1">
    <location>
        <begin position="1"/>
        <end position="127"/>
    </location>
</feature>
<dbReference type="PANTHER" id="PTHR46014:SF1">
    <property type="entry name" value="TETRATRICOPEPTIDE REPEAT PROTEIN 1"/>
    <property type="match status" value="1"/>
</dbReference>
<feature type="compositionally biased region" description="Low complexity" evidence="1">
    <location>
        <begin position="96"/>
        <end position="117"/>
    </location>
</feature>
<dbReference type="SMART" id="SM00028">
    <property type="entry name" value="TPR"/>
    <property type="match status" value="3"/>
</dbReference>
<sequence length="304" mass="33177">MTSPGELPPPPTGQPELSAGNEQSVQLPESRRADATPGEASTTDQPTQQQTPPPHPGGPAGGEPPPGPHVEAAPDDQQRQQQDGEAPAHPEDVGAQQQQQEPQQEQQQEQDPPQQEEQLQEQDAVTDADALARAEALKCEGNQLFGRGLWDEAAAKYNEALDAAPRSASREQAIYFANLAACNIKTQQYAVAVQNCTEAIRLDGSYQKAYMRRCEAFERLEKVDHALSDAKALLEVAPECAWARARVAALQPLVDERTEKLKAEMFGKLKELGNTVLGKFGLSVDNFKFDKDPNTGGYSIRFER</sequence>
<dbReference type="InterPro" id="IPR052769">
    <property type="entry name" value="TPR_domain_protein"/>
</dbReference>
<feature type="compositionally biased region" description="Pro residues" evidence="1">
    <location>
        <begin position="51"/>
        <end position="68"/>
    </location>
</feature>
<name>A0A9W6BNL4_9CHLO</name>
<gene>
    <name evidence="2" type="primary">PLEST010410</name>
    <name evidence="2" type="ORF">PLESTB_001000100</name>
</gene>
<reference evidence="2 3" key="1">
    <citation type="journal article" date="2023" name="Commun. Biol.">
        <title>Reorganization of the ancestral sex-determining regions during the evolution of trioecy in Pleodorina starrii.</title>
        <authorList>
            <person name="Takahashi K."/>
            <person name="Suzuki S."/>
            <person name="Kawai-Toyooka H."/>
            <person name="Yamamoto K."/>
            <person name="Hamaji T."/>
            <person name="Ootsuki R."/>
            <person name="Yamaguchi H."/>
            <person name="Kawachi M."/>
            <person name="Higashiyama T."/>
            <person name="Nozaki H."/>
        </authorList>
    </citation>
    <scope>NUCLEOTIDE SEQUENCE [LARGE SCALE GENOMIC DNA]</scope>
    <source>
        <strain evidence="2 3">NIES-4479</strain>
    </source>
</reference>
<dbReference type="EMBL" id="BRXU01000013">
    <property type="protein sequence ID" value="GLC55556.1"/>
    <property type="molecule type" value="Genomic_DNA"/>
</dbReference>
<feature type="compositionally biased region" description="Pro residues" evidence="1">
    <location>
        <begin position="1"/>
        <end position="13"/>
    </location>
</feature>
<organism evidence="2 3">
    <name type="scientific">Pleodorina starrii</name>
    <dbReference type="NCBI Taxonomy" id="330485"/>
    <lineage>
        <taxon>Eukaryota</taxon>
        <taxon>Viridiplantae</taxon>
        <taxon>Chlorophyta</taxon>
        <taxon>core chlorophytes</taxon>
        <taxon>Chlorophyceae</taxon>
        <taxon>CS clade</taxon>
        <taxon>Chlamydomonadales</taxon>
        <taxon>Volvocaceae</taxon>
        <taxon>Pleodorina</taxon>
    </lineage>
</organism>
<dbReference type="Gene3D" id="1.25.40.10">
    <property type="entry name" value="Tetratricopeptide repeat domain"/>
    <property type="match status" value="1"/>
</dbReference>
<dbReference type="SUPFAM" id="SSF48452">
    <property type="entry name" value="TPR-like"/>
    <property type="match status" value="1"/>
</dbReference>
<evidence type="ECO:0000256" key="1">
    <source>
        <dbReference type="SAM" id="MobiDB-lite"/>
    </source>
</evidence>
<dbReference type="InterPro" id="IPR011990">
    <property type="entry name" value="TPR-like_helical_dom_sf"/>
</dbReference>
<dbReference type="Proteomes" id="UP001165080">
    <property type="component" value="Unassembled WGS sequence"/>
</dbReference>
<evidence type="ECO:0000313" key="2">
    <source>
        <dbReference type="EMBL" id="GLC55556.1"/>
    </source>
</evidence>
<evidence type="ECO:0000313" key="3">
    <source>
        <dbReference type="Proteomes" id="UP001165080"/>
    </source>
</evidence>
<protein>
    <submittedName>
        <fullName evidence="2">Uncharacterized protein</fullName>
    </submittedName>
</protein>
<dbReference type="OrthoDB" id="1872379at2759"/>
<dbReference type="InterPro" id="IPR019734">
    <property type="entry name" value="TPR_rpt"/>
</dbReference>